<evidence type="ECO:0000313" key="2">
    <source>
        <dbReference type="EnsemblPlants" id="OB05G34870.1"/>
    </source>
</evidence>
<keyword evidence="3" id="KW-1185">Reference proteome</keyword>
<dbReference type="Gramene" id="OB05G34870.1">
    <property type="protein sequence ID" value="OB05G34870.1"/>
    <property type="gene ID" value="OB05G34870"/>
</dbReference>
<evidence type="ECO:0000256" key="1">
    <source>
        <dbReference type="SAM" id="Phobius"/>
    </source>
</evidence>
<keyword evidence="1" id="KW-0472">Membrane</keyword>
<feature type="transmembrane region" description="Helical" evidence="1">
    <location>
        <begin position="12"/>
        <end position="29"/>
    </location>
</feature>
<evidence type="ECO:0000313" key="3">
    <source>
        <dbReference type="Proteomes" id="UP000006038"/>
    </source>
</evidence>
<protein>
    <submittedName>
        <fullName evidence="2">Uncharacterized protein</fullName>
    </submittedName>
</protein>
<name>J3MA63_ORYBR</name>
<dbReference type="AlphaFoldDB" id="J3MA63"/>
<keyword evidence="1" id="KW-1133">Transmembrane helix</keyword>
<dbReference type="Proteomes" id="UP000006038">
    <property type="component" value="Chromosome 5"/>
</dbReference>
<dbReference type="HOGENOM" id="CLU_2729769_0_0_1"/>
<proteinExistence type="predicted"/>
<keyword evidence="1" id="KW-0812">Transmembrane</keyword>
<sequence>PPPSSSLGVLRSISFCFSTFFFLCIYLGAMKSLLLRSIAADGDVMFYHYHWFVFAEHPFQVSFSVLANSLLP</sequence>
<dbReference type="EnsemblPlants" id="OB05G34870.1">
    <property type="protein sequence ID" value="OB05G34870.1"/>
    <property type="gene ID" value="OB05G34870"/>
</dbReference>
<accession>J3MA63</accession>
<reference evidence="2" key="1">
    <citation type="journal article" date="2013" name="Nat. Commun.">
        <title>Whole-genome sequencing of Oryza brachyantha reveals mechanisms underlying Oryza genome evolution.</title>
        <authorList>
            <person name="Chen J."/>
            <person name="Huang Q."/>
            <person name="Gao D."/>
            <person name="Wang J."/>
            <person name="Lang Y."/>
            <person name="Liu T."/>
            <person name="Li B."/>
            <person name="Bai Z."/>
            <person name="Luis Goicoechea J."/>
            <person name="Liang C."/>
            <person name="Chen C."/>
            <person name="Zhang W."/>
            <person name="Sun S."/>
            <person name="Liao Y."/>
            <person name="Zhang X."/>
            <person name="Yang L."/>
            <person name="Song C."/>
            <person name="Wang M."/>
            <person name="Shi J."/>
            <person name="Liu G."/>
            <person name="Liu J."/>
            <person name="Zhou H."/>
            <person name="Zhou W."/>
            <person name="Yu Q."/>
            <person name="An N."/>
            <person name="Chen Y."/>
            <person name="Cai Q."/>
            <person name="Wang B."/>
            <person name="Liu B."/>
            <person name="Min J."/>
            <person name="Huang Y."/>
            <person name="Wu H."/>
            <person name="Li Z."/>
            <person name="Zhang Y."/>
            <person name="Yin Y."/>
            <person name="Song W."/>
            <person name="Jiang J."/>
            <person name="Jackson S.A."/>
            <person name="Wing R.A."/>
            <person name="Wang J."/>
            <person name="Chen M."/>
        </authorList>
    </citation>
    <scope>NUCLEOTIDE SEQUENCE [LARGE SCALE GENOMIC DNA]</scope>
    <source>
        <strain evidence="2">cv. IRGC 101232</strain>
    </source>
</reference>
<reference evidence="2" key="2">
    <citation type="submission" date="2013-04" db="UniProtKB">
        <authorList>
            <consortium name="EnsemblPlants"/>
        </authorList>
    </citation>
    <scope>IDENTIFICATION</scope>
</reference>
<organism evidence="2">
    <name type="scientific">Oryza brachyantha</name>
    <name type="common">malo sina</name>
    <dbReference type="NCBI Taxonomy" id="4533"/>
    <lineage>
        <taxon>Eukaryota</taxon>
        <taxon>Viridiplantae</taxon>
        <taxon>Streptophyta</taxon>
        <taxon>Embryophyta</taxon>
        <taxon>Tracheophyta</taxon>
        <taxon>Spermatophyta</taxon>
        <taxon>Magnoliopsida</taxon>
        <taxon>Liliopsida</taxon>
        <taxon>Poales</taxon>
        <taxon>Poaceae</taxon>
        <taxon>BOP clade</taxon>
        <taxon>Oryzoideae</taxon>
        <taxon>Oryzeae</taxon>
        <taxon>Oryzinae</taxon>
        <taxon>Oryza</taxon>
    </lineage>
</organism>